<dbReference type="EMBL" id="JAYMYQ010000003">
    <property type="protein sequence ID" value="KAK7345851.1"/>
    <property type="molecule type" value="Genomic_DNA"/>
</dbReference>
<dbReference type="Proteomes" id="UP001367508">
    <property type="component" value="Unassembled WGS sequence"/>
</dbReference>
<keyword evidence="2" id="KW-1185">Reference proteome</keyword>
<protein>
    <submittedName>
        <fullName evidence="1">Uncharacterized protein</fullName>
    </submittedName>
</protein>
<sequence length="124" mass="14415">MHLAKGENEAFDRRNRTAKKRLGTRGIEKIDIDGQIALPTVAMLQAFQEKLKDKNRLWGCIRWRLIVASPFYRAEKRECEIKAFIHSHFSHIMRGRECCSVVVVVVVKKMKDEKIQESTTQTQS</sequence>
<name>A0AAN9M1S6_CANGL</name>
<proteinExistence type="predicted"/>
<reference evidence="1 2" key="1">
    <citation type="submission" date="2024-01" db="EMBL/GenBank/DDBJ databases">
        <title>The genomes of 5 underutilized Papilionoideae crops provide insights into root nodulation and disease resistanc.</title>
        <authorList>
            <person name="Jiang F."/>
        </authorList>
    </citation>
    <scope>NUCLEOTIDE SEQUENCE [LARGE SCALE GENOMIC DNA]</scope>
    <source>
        <strain evidence="1">LVBAO_FW01</strain>
        <tissue evidence="1">Leaves</tissue>
    </source>
</reference>
<evidence type="ECO:0000313" key="1">
    <source>
        <dbReference type="EMBL" id="KAK7345851.1"/>
    </source>
</evidence>
<comment type="caution">
    <text evidence="1">The sequence shown here is derived from an EMBL/GenBank/DDBJ whole genome shotgun (WGS) entry which is preliminary data.</text>
</comment>
<dbReference type="AlphaFoldDB" id="A0AAN9M1S6"/>
<evidence type="ECO:0000313" key="2">
    <source>
        <dbReference type="Proteomes" id="UP001367508"/>
    </source>
</evidence>
<gene>
    <name evidence="1" type="ORF">VNO77_16463</name>
</gene>
<organism evidence="1 2">
    <name type="scientific">Canavalia gladiata</name>
    <name type="common">Sword bean</name>
    <name type="synonym">Dolichos gladiatus</name>
    <dbReference type="NCBI Taxonomy" id="3824"/>
    <lineage>
        <taxon>Eukaryota</taxon>
        <taxon>Viridiplantae</taxon>
        <taxon>Streptophyta</taxon>
        <taxon>Embryophyta</taxon>
        <taxon>Tracheophyta</taxon>
        <taxon>Spermatophyta</taxon>
        <taxon>Magnoliopsida</taxon>
        <taxon>eudicotyledons</taxon>
        <taxon>Gunneridae</taxon>
        <taxon>Pentapetalae</taxon>
        <taxon>rosids</taxon>
        <taxon>fabids</taxon>
        <taxon>Fabales</taxon>
        <taxon>Fabaceae</taxon>
        <taxon>Papilionoideae</taxon>
        <taxon>50 kb inversion clade</taxon>
        <taxon>NPAAA clade</taxon>
        <taxon>indigoferoid/millettioid clade</taxon>
        <taxon>Phaseoleae</taxon>
        <taxon>Canavalia</taxon>
    </lineage>
</organism>
<accession>A0AAN9M1S6</accession>